<dbReference type="Pfam" id="PF04499">
    <property type="entry name" value="SAPS"/>
    <property type="match status" value="1"/>
</dbReference>
<dbReference type="GO" id="GO:0019888">
    <property type="term" value="F:protein phosphatase regulator activity"/>
    <property type="evidence" value="ECO:0007669"/>
    <property type="project" value="TreeGrafter"/>
</dbReference>
<dbReference type="Proteomes" id="UP001061958">
    <property type="component" value="Unassembled WGS sequence"/>
</dbReference>
<gene>
    <name evidence="4" type="ORF">GpartN1_g1882.t1</name>
</gene>
<dbReference type="OrthoDB" id="295029at2759"/>
<dbReference type="GO" id="GO:0019903">
    <property type="term" value="F:protein phosphatase binding"/>
    <property type="evidence" value="ECO:0007669"/>
    <property type="project" value="InterPro"/>
</dbReference>
<keyword evidence="2" id="KW-0131">Cell cycle</keyword>
<proteinExistence type="inferred from homology"/>
<comment type="caution">
    <text evidence="4">The sequence shown here is derived from an EMBL/GenBank/DDBJ whole genome shotgun (WGS) entry which is preliminary data.</text>
</comment>
<feature type="region of interest" description="Disordered" evidence="3">
    <location>
        <begin position="169"/>
        <end position="233"/>
    </location>
</feature>
<feature type="compositionally biased region" description="Polar residues" evidence="3">
    <location>
        <begin position="55"/>
        <end position="81"/>
    </location>
</feature>
<accession>A0A9C7UP19</accession>
<keyword evidence="5" id="KW-1185">Reference proteome</keyword>
<dbReference type="PANTHER" id="PTHR12634">
    <property type="entry name" value="SIT4 YEAST -ASSOCIATING PROTEIN-RELATED"/>
    <property type="match status" value="1"/>
</dbReference>
<feature type="region of interest" description="Disordered" evidence="3">
    <location>
        <begin position="46"/>
        <end position="81"/>
    </location>
</feature>
<reference evidence="4" key="1">
    <citation type="journal article" date="2022" name="Proc. Natl. Acad. Sci. U.S.A.">
        <title>Life cycle and functional genomics of the unicellular red alga Galdieria for elucidating algal and plant evolution and industrial use.</title>
        <authorList>
            <person name="Hirooka S."/>
            <person name="Itabashi T."/>
            <person name="Ichinose T.M."/>
            <person name="Onuma R."/>
            <person name="Fujiwara T."/>
            <person name="Yamashita S."/>
            <person name="Jong L.W."/>
            <person name="Tomita R."/>
            <person name="Iwane A.H."/>
            <person name="Miyagishima S.Y."/>
        </authorList>
    </citation>
    <scope>NUCLEOTIDE SEQUENCE</scope>
    <source>
        <strain evidence="4">NBRC 102759</strain>
    </source>
</reference>
<name>A0A9C7UP19_9RHOD</name>
<evidence type="ECO:0000256" key="1">
    <source>
        <dbReference type="ARBA" id="ARBA00006180"/>
    </source>
</evidence>
<protein>
    <submittedName>
        <fullName evidence="4">Uncharacterized protein</fullName>
    </submittedName>
</protein>
<evidence type="ECO:0000256" key="2">
    <source>
        <dbReference type="ARBA" id="ARBA00023306"/>
    </source>
</evidence>
<evidence type="ECO:0000313" key="4">
    <source>
        <dbReference type="EMBL" id="GJQ10091.1"/>
    </source>
</evidence>
<sequence>MGLMGILSSCFSEKRHAESRKQGYENYKEVRATSIEEGRILSQSQNGYVDKPASGNHNTVSCHSLSQEQRTSPQNGNIEQNRYPSTEAAALSGDNLVKEEVSPVEKCEVVTKHKVESNTQPTPARSEGGIIHHSQSLDSIATEKKAKQDTGAVKKSESLDYLALQKRSEVKVTSKTKLPPPKHPNSISGLLGIRGTTKSSASKMTRSASAEPLSSNSNKTTSRRRSSSGSRNTFLEALRSRTSSSSSGDLHCTALLSIIDEAKYGQRTLEEVMDAMYDLTEELPDHAVRVVYDYLSRKDIVKQLVHFVTMDEERTAVEGDSMTNLTERDYFETDARRKSRYPYVASEILAYGPKKPRRTLVEDHEALDNLFSYLESPPPLNLITAGRFAKVLAAMVQDKPTSIVRYLEKKPHNISLIVKHVGTDSIAELLVRLVAEVNDGDSKQLYFEFINHEAARLLAKVNLFKLLADAFHESCKTGKMSAYDEEVVANVCVTILGITIRVMMTTTPSIFSTDRTLNQSIKYANAVNIFNEPDVIGVLLDDSINAVYNGDDLGIALCSSLRLVRDLYRALMRGKDSPMEEVRLPINSLNTTRFETMLRKRFPMLRSILLKLPNDTVDRLFYFQTSLPRLGRLRLRIAEFFVDILCGSRPETVRAIIVNNIHRTIGEMFISYEHNSLLHSLVADGAEVFLLQRSDAESERVLFADFLMQLVLDCWKKLDKDPRDVPQTLHLGYLGAVLKISQVLDTFHRKIAVETENAEAFGKLYKDNILEMVKSQQGVLGGVEPPRHSSAWAQDRFSSRVLEAAPHESIGEALRVRLGLERRRKSGGQAEQGFFNVTRIPF</sequence>
<evidence type="ECO:0000313" key="5">
    <source>
        <dbReference type="Proteomes" id="UP001061958"/>
    </source>
</evidence>
<evidence type="ECO:0000256" key="3">
    <source>
        <dbReference type="SAM" id="MobiDB-lite"/>
    </source>
</evidence>
<dbReference type="AlphaFoldDB" id="A0A9C7UP19"/>
<reference evidence="4" key="2">
    <citation type="submission" date="2022-01" db="EMBL/GenBank/DDBJ databases">
        <authorList>
            <person name="Hirooka S."/>
            <person name="Miyagishima S.Y."/>
        </authorList>
    </citation>
    <scope>NUCLEOTIDE SEQUENCE</scope>
    <source>
        <strain evidence="4">NBRC 102759</strain>
    </source>
</reference>
<comment type="similarity">
    <text evidence="1">Belongs to the SAPS family.</text>
</comment>
<dbReference type="EMBL" id="BQMJ01000013">
    <property type="protein sequence ID" value="GJQ10091.1"/>
    <property type="molecule type" value="Genomic_DNA"/>
</dbReference>
<feature type="compositionally biased region" description="Polar residues" evidence="3">
    <location>
        <begin position="196"/>
        <end position="208"/>
    </location>
</feature>
<dbReference type="InterPro" id="IPR007587">
    <property type="entry name" value="SAPS"/>
</dbReference>
<dbReference type="PANTHER" id="PTHR12634:SF8">
    <property type="entry name" value="FIERY MOUNTAIN, ISOFORM D"/>
    <property type="match status" value="1"/>
</dbReference>
<organism evidence="4 5">
    <name type="scientific">Galdieria partita</name>
    <dbReference type="NCBI Taxonomy" id="83374"/>
    <lineage>
        <taxon>Eukaryota</taxon>
        <taxon>Rhodophyta</taxon>
        <taxon>Bangiophyceae</taxon>
        <taxon>Galdieriales</taxon>
        <taxon>Galdieriaceae</taxon>
        <taxon>Galdieria</taxon>
    </lineage>
</organism>